<gene>
    <name evidence="1" type="ORF">AKAME5_002154200</name>
</gene>
<evidence type="ECO:0000313" key="1">
    <source>
        <dbReference type="EMBL" id="GLD70225.1"/>
    </source>
</evidence>
<protein>
    <submittedName>
        <fullName evidence="1">Poly(A) RNA polymerase GLD2</fullName>
    </submittedName>
</protein>
<dbReference type="Proteomes" id="UP001279410">
    <property type="component" value="Unassembled WGS sequence"/>
</dbReference>
<sequence>MRSDGALLSCNQILAERSGTGLLDWIFHEWIGLPSSDADLCLVLKEIPSSLPFLPLYCILFSGFVFLGEGQEQVGPLALHSTKMTYHDLCVCKPLERNNAARQSMKTADAIKAQFAESCQILRERKDLNSILPVRAIINKESSRR</sequence>
<accession>A0AAD3ND37</accession>
<dbReference type="AlphaFoldDB" id="A0AAD3ND37"/>
<comment type="caution">
    <text evidence="1">The sequence shown here is derived from an EMBL/GenBank/DDBJ whole genome shotgun (WGS) entry which is preliminary data.</text>
</comment>
<keyword evidence="2" id="KW-1185">Reference proteome</keyword>
<name>A0AAD3ND37_LATJO</name>
<proteinExistence type="predicted"/>
<dbReference type="EMBL" id="BRZM01000371">
    <property type="protein sequence ID" value="GLD70225.1"/>
    <property type="molecule type" value="Genomic_DNA"/>
</dbReference>
<evidence type="ECO:0000313" key="2">
    <source>
        <dbReference type="Proteomes" id="UP001279410"/>
    </source>
</evidence>
<organism evidence="1 2">
    <name type="scientific">Lates japonicus</name>
    <name type="common">Japanese lates</name>
    <dbReference type="NCBI Taxonomy" id="270547"/>
    <lineage>
        <taxon>Eukaryota</taxon>
        <taxon>Metazoa</taxon>
        <taxon>Chordata</taxon>
        <taxon>Craniata</taxon>
        <taxon>Vertebrata</taxon>
        <taxon>Euteleostomi</taxon>
        <taxon>Actinopterygii</taxon>
        <taxon>Neopterygii</taxon>
        <taxon>Teleostei</taxon>
        <taxon>Neoteleostei</taxon>
        <taxon>Acanthomorphata</taxon>
        <taxon>Carangaria</taxon>
        <taxon>Carangaria incertae sedis</taxon>
        <taxon>Centropomidae</taxon>
        <taxon>Lates</taxon>
    </lineage>
</organism>
<reference evidence="1" key="1">
    <citation type="submission" date="2022-08" db="EMBL/GenBank/DDBJ databases">
        <title>Genome sequencing of akame (Lates japonicus).</title>
        <authorList>
            <person name="Hashiguchi Y."/>
            <person name="Takahashi H."/>
        </authorList>
    </citation>
    <scope>NUCLEOTIDE SEQUENCE</scope>
    <source>
        <strain evidence="1">Kochi</strain>
    </source>
</reference>